<keyword evidence="8" id="KW-1185">Reference proteome</keyword>
<dbReference type="PROSITE" id="PS50267">
    <property type="entry name" value="NA_NEUROTRAN_SYMP_3"/>
    <property type="match status" value="1"/>
</dbReference>
<dbReference type="PANTHER" id="PTHR42948:SF1">
    <property type="entry name" value="TRANSPORTER"/>
    <property type="match status" value="1"/>
</dbReference>
<sequence>MSSSDGISHDQWKTRFGFMLAAMGSAVGLGNIWRFSYVAGESGGATFLLIYLFFVLIIGIPLLLTEFSIGKAGQMDAVGSFKRLAPNTKWHLTGVMGVIGGVLILSFYSVVSGWTLFYLYQYVTGAYWTEPDGGFGAAFEAWTSNPVAPLFWQALFLGLTILIVMRGIKKGIERANNVLMPLLAVLLIFMAVYGLTLDGASEGLSFLFTPDWSMLTEPSVYFMALGQAFFSLSIGICGMLTYSSYLKAKDRLPAATVGIGLMDTVFALIAGVMIFTAVFSFGVEPDSGPPLVFIILPSIFESMPIGHIVGIIFFVLLTMAAFSSALSLLELPVAYVHRTLGLTRKRATLIMGSIIFVLGVTASLGFGVWSHIQIGGNNILDMMDNITANVILPLGGLLMAIFVGWYLSRDQAIKNSEIESPVLQKIWLTIVRFVVPVVMVTILIISIFGLA</sequence>
<keyword evidence="3 6" id="KW-0812">Transmembrane</keyword>
<feature type="transmembrane region" description="Helical" evidence="6">
    <location>
        <begin position="303"/>
        <end position="329"/>
    </location>
</feature>
<evidence type="ECO:0000256" key="3">
    <source>
        <dbReference type="ARBA" id="ARBA00022692"/>
    </source>
</evidence>
<keyword evidence="5 6" id="KW-0472">Membrane</keyword>
<reference evidence="7 8" key="1">
    <citation type="journal article" date="2019" name="Int. J. Syst. Evol. Microbiol.">
        <title>The Global Catalogue of Microorganisms (GCM) 10K type strain sequencing project: providing services to taxonomists for standard genome sequencing and annotation.</title>
        <authorList>
            <consortium name="The Broad Institute Genomics Platform"/>
            <consortium name="The Broad Institute Genome Sequencing Center for Infectious Disease"/>
            <person name="Wu L."/>
            <person name="Ma J."/>
        </authorList>
    </citation>
    <scope>NUCLEOTIDE SEQUENCE [LARGE SCALE GENOMIC DNA]</scope>
    <source>
        <strain evidence="7 8">JCM 14193</strain>
    </source>
</reference>
<evidence type="ECO:0000256" key="2">
    <source>
        <dbReference type="ARBA" id="ARBA00022448"/>
    </source>
</evidence>
<evidence type="ECO:0000256" key="5">
    <source>
        <dbReference type="ARBA" id="ARBA00023136"/>
    </source>
</evidence>
<dbReference type="PRINTS" id="PR00176">
    <property type="entry name" value="NANEUSMPORT"/>
</dbReference>
<dbReference type="Pfam" id="PF00209">
    <property type="entry name" value="SNF"/>
    <property type="match status" value="2"/>
</dbReference>
<feature type="transmembrane region" description="Helical" evidence="6">
    <location>
        <begin position="349"/>
        <end position="370"/>
    </location>
</feature>
<proteinExistence type="predicted"/>
<feature type="transmembrane region" description="Helical" evidence="6">
    <location>
        <begin position="390"/>
        <end position="408"/>
    </location>
</feature>
<dbReference type="CDD" id="cd10336">
    <property type="entry name" value="SLC6sbd_Tyt1-Like"/>
    <property type="match status" value="1"/>
</dbReference>
<comment type="subcellular location">
    <subcellularLocation>
        <location evidence="1">Membrane</location>
        <topology evidence="1">Multi-pass membrane protein</topology>
    </subcellularLocation>
</comment>
<feature type="transmembrane region" description="Helical" evidence="6">
    <location>
        <begin position="150"/>
        <end position="168"/>
    </location>
</feature>
<evidence type="ECO:0000256" key="1">
    <source>
        <dbReference type="ARBA" id="ARBA00004141"/>
    </source>
</evidence>
<feature type="transmembrane region" description="Helical" evidence="6">
    <location>
        <begin position="90"/>
        <end position="111"/>
    </location>
</feature>
<keyword evidence="2" id="KW-0813">Transport</keyword>
<feature type="transmembrane region" description="Helical" evidence="6">
    <location>
        <begin position="16"/>
        <end position="36"/>
    </location>
</feature>
<dbReference type="EMBL" id="BAAACZ010000013">
    <property type="protein sequence ID" value="GAA0462549.1"/>
    <property type="molecule type" value="Genomic_DNA"/>
</dbReference>
<evidence type="ECO:0000256" key="6">
    <source>
        <dbReference type="SAM" id="Phobius"/>
    </source>
</evidence>
<protein>
    <submittedName>
        <fullName evidence="7">Sodium-dependent transporter</fullName>
    </submittedName>
</protein>
<dbReference type="InterPro" id="IPR037272">
    <property type="entry name" value="SNS_sf"/>
</dbReference>
<comment type="caution">
    <text evidence="7">The sequence shown here is derived from an EMBL/GenBank/DDBJ whole genome shotgun (WGS) entry which is preliminary data.</text>
</comment>
<accession>A0ABN0ZXT2</accession>
<organism evidence="7 8">
    <name type="scientific">Alkalibacillus silvisoli</name>
    <dbReference type="NCBI Taxonomy" id="392823"/>
    <lineage>
        <taxon>Bacteria</taxon>
        <taxon>Bacillati</taxon>
        <taxon>Bacillota</taxon>
        <taxon>Bacilli</taxon>
        <taxon>Bacillales</taxon>
        <taxon>Bacillaceae</taxon>
        <taxon>Alkalibacillus</taxon>
    </lineage>
</organism>
<dbReference type="RefSeq" id="WP_343783207.1">
    <property type="nucleotide sequence ID" value="NZ_BAAACZ010000013.1"/>
</dbReference>
<keyword evidence="4 6" id="KW-1133">Transmembrane helix</keyword>
<feature type="transmembrane region" description="Helical" evidence="6">
    <location>
        <begin position="254"/>
        <end position="283"/>
    </location>
</feature>
<dbReference type="InterPro" id="IPR000175">
    <property type="entry name" value="Na/ntran_symport"/>
</dbReference>
<name>A0ABN0ZXT2_9BACI</name>
<dbReference type="InterPro" id="IPR047218">
    <property type="entry name" value="YocR/YhdH-like"/>
</dbReference>
<feature type="transmembrane region" description="Helical" evidence="6">
    <location>
        <begin position="48"/>
        <end position="69"/>
    </location>
</feature>
<gene>
    <name evidence="7" type="ORF">GCM10008935_17590</name>
</gene>
<feature type="transmembrane region" description="Helical" evidence="6">
    <location>
        <begin position="180"/>
        <end position="200"/>
    </location>
</feature>
<feature type="transmembrane region" description="Helical" evidence="6">
    <location>
        <begin position="429"/>
        <end position="450"/>
    </location>
</feature>
<evidence type="ECO:0000313" key="7">
    <source>
        <dbReference type="EMBL" id="GAA0462549.1"/>
    </source>
</evidence>
<dbReference type="Proteomes" id="UP001500740">
    <property type="component" value="Unassembled WGS sequence"/>
</dbReference>
<dbReference type="SUPFAM" id="SSF161070">
    <property type="entry name" value="SNF-like"/>
    <property type="match status" value="1"/>
</dbReference>
<dbReference type="NCBIfam" id="NF037979">
    <property type="entry name" value="Na_transp"/>
    <property type="match status" value="1"/>
</dbReference>
<dbReference type="PANTHER" id="PTHR42948">
    <property type="entry name" value="TRANSPORTER"/>
    <property type="match status" value="1"/>
</dbReference>
<feature type="transmembrane region" description="Helical" evidence="6">
    <location>
        <begin position="220"/>
        <end position="242"/>
    </location>
</feature>
<evidence type="ECO:0000256" key="4">
    <source>
        <dbReference type="ARBA" id="ARBA00022989"/>
    </source>
</evidence>
<evidence type="ECO:0000313" key="8">
    <source>
        <dbReference type="Proteomes" id="UP001500740"/>
    </source>
</evidence>